<evidence type="ECO:0000313" key="2">
    <source>
        <dbReference type="EMBL" id="CDI76691.1"/>
    </source>
</evidence>
<dbReference type="OrthoDB" id="448550at2759"/>
<organism evidence="2 3">
    <name type="scientific">Eimeria acervulina</name>
    <name type="common">Coccidian parasite</name>
    <dbReference type="NCBI Taxonomy" id="5801"/>
    <lineage>
        <taxon>Eukaryota</taxon>
        <taxon>Sar</taxon>
        <taxon>Alveolata</taxon>
        <taxon>Apicomplexa</taxon>
        <taxon>Conoidasida</taxon>
        <taxon>Coccidia</taxon>
        <taxon>Eucoccidiorida</taxon>
        <taxon>Eimeriorina</taxon>
        <taxon>Eimeriidae</taxon>
        <taxon>Eimeria</taxon>
    </lineage>
</organism>
<dbReference type="EMBL" id="HG670446">
    <property type="protein sequence ID" value="CDI76691.1"/>
    <property type="molecule type" value="Genomic_DNA"/>
</dbReference>
<reference evidence="2" key="2">
    <citation type="submission" date="2013-10" db="EMBL/GenBank/DDBJ databases">
        <authorList>
            <person name="Aslett M."/>
        </authorList>
    </citation>
    <scope>NUCLEOTIDE SEQUENCE [LARGE SCALE GENOMIC DNA]</scope>
    <source>
        <strain evidence="2">Houghton</strain>
    </source>
</reference>
<dbReference type="AlphaFoldDB" id="U6G8V6"/>
<dbReference type="OMA" id="WGVSACA"/>
<dbReference type="GeneID" id="25269997"/>
<dbReference type="VEuPathDB" id="ToxoDB:EAH_00019270"/>
<sequence length="1153" mass="125589">MTIPLRLTPFGLEQRRAYVQQDRHDEYYEQLLSPSHSRSSRQDCCCVSLLLVGDQNAGKSALLYSLVASKDPRYTAFTSLLPIIQGEFSNRREVPCGTGGAAVFSAANGGTGPTAMESGDHCTTTGTTDEDERKQPHHRLPEHTATDEEDAGTAASVAAEAVEALVCRSRDELPFLDSDVARSAALLSAEDFTFFCTEFGLQTQQQQHQQGDGIWRKVSDSRYVLLHFLEFGGDHLDRMHAFYNLDGSCRSRSNSNSSMSNSTCYGKCTFSSNCSKCDQMAAATLLLLERDFGNQNEAFRALYESETQTPAKEEGVSERFADQAPAERAAQAGIPSVSATRATVLAQSLRRSFKLAAEVPLLVYFVNCSTMFIPPATRNVASATAATAAVELSAPAFLRLLLRLHACCSLLQPIGNRRPIHFACSRLSCRLATCAVKDEVTGDESSKGAAASATGCCCIDFDEKESFRRAVEALKAFASMASVTSAEGAGASEKATRDDAAAPVRVSLDQPFEQLYCHFLSGTNISSDRRNANSISWAPFEDCWGVSACARLKAEDEQLQQCASVVFLKRLLSFVWDVCSPIPLCSSLSFRGVSAITVLERNIHTPQQQEPPPAEQQHEVWGPAWQLCVVSVIAFLVRVLSLLSDSEELAEASIKPAEGSRAGAMVHQHSMVNRRTLPAMDSGDERAGIFDSRGLKRGEEKPAHQHQLKFLQQQDIMTGETGRQLIALFSAYLILRRQQEQQALPNEVSLDLWLSCTDWRDFISDFDPVEQQLQQQQERQCHHYQRKQITLPSTGEIVIASPVEGDCLLLLPAAAAAGAFTPLATELVSLGCCLPCCADGGPWGPVVVQLPINMQPMKNRVTLLLLPGVLEKPLTAVQQQLQQFHYPHVPLKELLKRGLDPCLAAVRLPFHPAVCGLLDSILSSCAREPLPEDFWVAGAAALVAAVTGSASASTLSGAEAAGAESGRRSQLAVARSIVEAAVSAAARNVQELLQQRLQQEILHKESKRKEELGEQAVINSLQLLLHLAGDVVLLQQMAVAATSGKGTPQQERGQQKQGKSITKQEWQHHTSGPYCSQHQLFWTVDLQPPAAEAAEAYVAEVGDDVPTITECCSVQADNSEMFNGALQSLNRELAMFGLVLLPARQIRPRLRPL</sequence>
<proteinExistence type="predicted"/>
<gene>
    <name evidence="2" type="ORF">EAH_00019270</name>
</gene>
<keyword evidence="3" id="KW-1185">Reference proteome</keyword>
<protein>
    <submittedName>
        <fullName evidence="2">Uncharacterized protein</fullName>
    </submittedName>
</protein>
<accession>U6G8V6</accession>
<evidence type="ECO:0000256" key="1">
    <source>
        <dbReference type="SAM" id="MobiDB-lite"/>
    </source>
</evidence>
<dbReference type="Proteomes" id="UP000018050">
    <property type="component" value="Unassembled WGS sequence"/>
</dbReference>
<reference evidence="2" key="1">
    <citation type="submission" date="2013-10" db="EMBL/GenBank/DDBJ databases">
        <title>Genomic analysis of the causative agents of coccidiosis in chickens.</title>
        <authorList>
            <person name="Reid A.J."/>
            <person name="Blake D."/>
            <person name="Billington K."/>
            <person name="Browne H."/>
            <person name="Dunn M."/>
            <person name="Hung S."/>
            <person name="Kawahara F."/>
            <person name="Miranda-Saavedra D."/>
            <person name="Mourier T."/>
            <person name="Nagra H."/>
            <person name="Otto T.D."/>
            <person name="Rawlings N."/>
            <person name="Sanchez A."/>
            <person name="Sanders M."/>
            <person name="Subramaniam C."/>
            <person name="Tay Y."/>
            <person name="Dear P."/>
            <person name="Doerig C."/>
            <person name="Gruber A."/>
            <person name="Parkinson J."/>
            <person name="Shirley M."/>
            <person name="Wan K.L."/>
            <person name="Berriman M."/>
            <person name="Tomley F."/>
            <person name="Pain A."/>
        </authorList>
    </citation>
    <scope>NUCLEOTIDE SEQUENCE [LARGE SCALE GENOMIC DNA]</scope>
    <source>
        <strain evidence="2">Houghton</strain>
    </source>
</reference>
<name>U6G8V6_EIMAC</name>
<feature type="compositionally biased region" description="Basic and acidic residues" evidence="1">
    <location>
        <begin position="131"/>
        <end position="146"/>
    </location>
</feature>
<feature type="region of interest" description="Disordered" evidence="1">
    <location>
        <begin position="110"/>
        <end position="154"/>
    </location>
</feature>
<evidence type="ECO:0000313" key="3">
    <source>
        <dbReference type="Proteomes" id="UP000018050"/>
    </source>
</evidence>
<feature type="region of interest" description="Disordered" evidence="1">
    <location>
        <begin position="1044"/>
        <end position="1070"/>
    </location>
</feature>
<dbReference type="RefSeq" id="XP_013252809.1">
    <property type="nucleotide sequence ID" value="XM_013397355.1"/>
</dbReference>